<comment type="caution">
    <text evidence="1">The sequence shown here is derived from an EMBL/GenBank/DDBJ whole genome shotgun (WGS) entry which is preliminary data.</text>
</comment>
<accession>A0A1B9XW99</accession>
<dbReference type="RefSeq" id="WP_068706518.1">
    <property type="nucleotide sequence ID" value="NZ_MAKX01000043.1"/>
</dbReference>
<evidence type="ECO:0000313" key="2">
    <source>
        <dbReference type="Proteomes" id="UP000093186"/>
    </source>
</evidence>
<organism evidence="1 2">
    <name type="scientific">Tenacibaculum soleae</name>
    <dbReference type="NCBI Taxonomy" id="447689"/>
    <lineage>
        <taxon>Bacteria</taxon>
        <taxon>Pseudomonadati</taxon>
        <taxon>Bacteroidota</taxon>
        <taxon>Flavobacteriia</taxon>
        <taxon>Flavobacteriales</taxon>
        <taxon>Flavobacteriaceae</taxon>
        <taxon>Tenacibaculum</taxon>
    </lineage>
</organism>
<dbReference type="OrthoDB" id="3034904at2"/>
<reference evidence="1 2" key="1">
    <citation type="submission" date="2016-06" db="EMBL/GenBank/DDBJ databases">
        <title>Draft Genome Sequence of Tenacibaculum soleae UCD-KL19.</title>
        <authorList>
            <person name="Eisen J.A."/>
            <person name="Coil D.A."/>
            <person name="Lujan K.M."/>
        </authorList>
    </citation>
    <scope>NUCLEOTIDE SEQUENCE [LARGE SCALE GENOMIC DNA]</scope>
    <source>
        <strain evidence="1 2">UCD-KL19</strain>
    </source>
</reference>
<gene>
    <name evidence="1" type="ORF">BA195_13660</name>
</gene>
<proteinExistence type="predicted"/>
<name>A0A1B9XW99_9FLAO</name>
<keyword evidence="2" id="KW-1185">Reference proteome</keyword>
<dbReference type="AlphaFoldDB" id="A0A1B9XW99"/>
<protein>
    <submittedName>
        <fullName evidence="1">Uncharacterized protein</fullName>
    </submittedName>
</protein>
<evidence type="ECO:0000313" key="1">
    <source>
        <dbReference type="EMBL" id="OCK41833.1"/>
    </source>
</evidence>
<dbReference type="STRING" id="447689.BA195_13660"/>
<sequence length="295" mass="34097">MEKTWASGALELLKHADEHINKGQAFDQRIAFISIDNSVETAIRTFIFMPFSLSKVKFSFKEKEEIGNSFPKMVNLLCEKASSKISGIELSDIEFYHRLRNQLYHDGTGLGVDKNHLEAYRTIGELLLKNLFQIEFNYSTTDKSLSSLIVFWEEIDKLIKQLFQTNNIDFGQTFKWEEALQKNIITKHQISLFTELKRIRNEQVHSLSNEINLTRISYGIEIASELRKTLEKDMTDNILKYFKEHPTEVFAIRAIGHIFSISKSFASQIIESLEQEGKLISGIEEETGIKLFQIC</sequence>
<dbReference type="EMBL" id="MAKX01000043">
    <property type="protein sequence ID" value="OCK41833.1"/>
    <property type="molecule type" value="Genomic_DNA"/>
</dbReference>
<dbReference type="Proteomes" id="UP000093186">
    <property type="component" value="Unassembled WGS sequence"/>
</dbReference>